<protein>
    <submittedName>
        <fullName evidence="2">Uncharacterized protein</fullName>
    </submittedName>
</protein>
<name>A0AAD9HLH1_9PEZI</name>
<accession>A0AAD9HLH1</accession>
<dbReference type="AlphaFoldDB" id="A0AAD9HLH1"/>
<dbReference type="Proteomes" id="UP001232148">
    <property type="component" value="Unassembled WGS sequence"/>
</dbReference>
<comment type="caution">
    <text evidence="2">The sequence shown here is derived from an EMBL/GenBank/DDBJ whole genome shotgun (WGS) entry which is preliminary data.</text>
</comment>
<feature type="region of interest" description="Disordered" evidence="1">
    <location>
        <begin position="13"/>
        <end position="35"/>
    </location>
</feature>
<gene>
    <name evidence="2" type="ORF">LX32DRAFT_332616</name>
</gene>
<reference evidence="2" key="1">
    <citation type="submission" date="2021-06" db="EMBL/GenBank/DDBJ databases">
        <title>Comparative genomics, transcriptomics and evolutionary studies reveal genomic signatures of adaptation to plant cell wall in hemibiotrophic fungi.</title>
        <authorList>
            <consortium name="DOE Joint Genome Institute"/>
            <person name="Baroncelli R."/>
            <person name="Diaz J.F."/>
            <person name="Benocci T."/>
            <person name="Peng M."/>
            <person name="Battaglia E."/>
            <person name="Haridas S."/>
            <person name="Andreopoulos W."/>
            <person name="Labutti K."/>
            <person name="Pangilinan J."/>
            <person name="Floch G.L."/>
            <person name="Makela M.R."/>
            <person name="Henrissat B."/>
            <person name="Grigoriev I.V."/>
            <person name="Crouch J.A."/>
            <person name="De Vries R.P."/>
            <person name="Sukno S.A."/>
            <person name="Thon M.R."/>
        </authorList>
    </citation>
    <scope>NUCLEOTIDE SEQUENCE</scope>
    <source>
        <strain evidence="2">MAFF235873</strain>
    </source>
</reference>
<evidence type="ECO:0000256" key="1">
    <source>
        <dbReference type="SAM" id="MobiDB-lite"/>
    </source>
</evidence>
<sequence length="85" mass="9298">MRASLLRCTILRTANGGREPPPHPDGPFIQPGDRKGNFPTWWLRSDLRLKAISRRPRQGGGGAAGLEPKRALSLSLSVPNQPESM</sequence>
<feature type="compositionally biased region" description="Polar residues" evidence="1">
    <location>
        <begin position="74"/>
        <end position="85"/>
    </location>
</feature>
<evidence type="ECO:0000313" key="2">
    <source>
        <dbReference type="EMBL" id="KAK2030159.1"/>
    </source>
</evidence>
<dbReference type="EMBL" id="MU842854">
    <property type="protein sequence ID" value="KAK2030159.1"/>
    <property type="molecule type" value="Genomic_DNA"/>
</dbReference>
<proteinExistence type="predicted"/>
<organism evidence="2 3">
    <name type="scientific">Colletotrichum zoysiae</name>
    <dbReference type="NCBI Taxonomy" id="1216348"/>
    <lineage>
        <taxon>Eukaryota</taxon>
        <taxon>Fungi</taxon>
        <taxon>Dikarya</taxon>
        <taxon>Ascomycota</taxon>
        <taxon>Pezizomycotina</taxon>
        <taxon>Sordariomycetes</taxon>
        <taxon>Hypocreomycetidae</taxon>
        <taxon>Glomerellales</taxon>
        <taxon>Glomerellaceae</taxon>
        <taxon>Colletotrichum</taxon>
        <taxon>Colletotrichum graminicola species complex</taxon>
    </lineage>
</organism>
<feature type="region of interest" description="Disordered" evidence="1">
    <location>
        <begin position="53"/>
        <end position="85"/>
    </location>
</feature>
<evidence type="ECO:0000313" key="3">
    <source>
        <dbReference type="Proteomes" id="UP001232148"/>
    </source>
</evidence>
<keyword evidence="3" id="KW-1185">Reference proteome</keyword>